<organism evidence="5 6">
    <name type="scientific">Conchiformibius steedae</name>
    <dbReference type="NCBI Taxonomy" id="153493"/>
    <lineage>
        <taxon>Bacteria</taxon>
        <taxon>Pseudomonadati</taxon>
        <taxon>Pseudomonadota</taxon>
        <taxon>Betaproteobacteria</taxon>
        <taxon>Neisseriales</taxon>
        <taxon>Neisseriaceae</taxon>
        <taxon>Conchiformibius</taxon>
    </lineage>
</organism>
<evidence type="ECO:0000313" key="6">
    <source>
        <dbReference type="Proteomes" id="UP000269923"/>
    </source>
</evidence>
<dbReference type="InterPro" id="IPR036942">
    <property type="entry name" value="Beta-barrel_TonB_sf"/>
</dbReference>
<evidence type="ECO:0000256" key="1">
    <source>
        <dbReference type="ARBA" id="ARBA00004442"/>
    </source>
</evidence>
<accession>A0A3P2A180</accession>
<protein>
    <submittedName>
        <fullName evidence="5">Uncharacterized protein</fullName>
    </submittedName>
</protein>
<keyword evidence="4" id="KW-0732">Signal</keyword>
<sequence>MKYKQQLIIGLLGLSASSVIYAETDVKPSHSFGLETSYRPTNIQNHHGVGARLGASVPIRGNQKHRVNLGISANYNHSEPVNDEIDIKKYSGYEQTKVNIGLSHQLSDSLNVSYQIGKPIHYNDKKFNNEEQVAYGASLQWVDTQNFAITTFLGNRKYKTNRNDGVKVGDSSYVGVNFKYGFSPKAEFSLGAIYKQQKRTTQSLNDKKVVLSPKERGVGAIFGVNYAFDRKKKHQVSFDMETGIGEIAGSLSMEYRYAF</sequence>
<keyword evidence="2" id="KW-0472">Membrane</keyword>
<dbReference type="SUPFAM" id="SSF56935">
    <property type="entry name" value="Porins"/>
    <property type="match status" value="1"/>
</dbReference>
<reference evidence="5 6" key="1">
    <citation type="submission" date="2018-11" db="EMBL/GenBank/DDBJ databases">
        <title>Genomes From Bacteria Associated with the Canine Oral Cavity: a Test Case for Automated Genome-Based Taxonomic Assignment.</title>
        <authorList>
            <person name="Coil D.A."/>
            <person name="Jospin G."/>
            <person name="Darling A.E."/>
            <person name="Wallis C."/>
            <person name="Davis I.J."/>
            <person name="Harris S."/>
            <person name="Eisen J.A."/>
            <person name="Holcombe L.J."/>
            <person name="O'Flynn C."/>
        </authorList>
    </citation>
    <scope>NUCLEOTIDE SEQUENCE [LARGE SCALE GENOMIC DNA]</scope>
    <source>
        <strain evidence="5 6">COT-280</strain>
    </source>
</reference>
<evidence type="ECO:0000256" key="2">
    <source>
        <dbReference type="ARBA" id="ARBA00023136"/>
    </source>
</evidence>
<keyword evidence="6" id="KW-1185">Reference proteome</keyword>
<dbReference type="AlphaFoldDB" id="A0A3P2A180"/>
<dbReference type="Proteomes" id="UP000269923">
    <property type="component" value="Unassembled WGS sequence"/>
</dbReference>
<comment type="subcellular location">
    <subcellularLocation>
        <location evidence="1">Cell outer membrane</location>
    </subcellularLocation>
</comment>
<dbReference type="GO" id="GO:0009279">
    <property type="term" value="C:cell outer membrane"/>
    <property type="evidence" value="ECO:0007669"/>
    <property type="project" value="UniProtKB-SubCell"/>
</dbReference>
<feature type="chain" id="PRO_5018265193" evidence="4">
    <location>
        <begin position="23"/>
        <end position="259"/>
    </location>
</feature>
<comment type="caution">
    <text evidence="5">The sequence shown here is derived from an EMBL/GenBank/DDBJ whole genome shotgun (WGS) entry which is preliminary data.</text>
</comment>
<name>A0A3P2A180_9NEIS</name>
<dbReference type="Gene3D" id="2.40.170.20">
    <property type="entry name" value="TonB-dependent receptor, beta-barrel domain"/>
    <property type="match status" value="1"/>
</dbReference>
<feature type="signal peptide" evidence="4">
    <location>
        <begin position="1"/>
        <end position="22"/>
    </location>
</feature>
<keyword evidence="3" id="KW-0998">Cell outer membrane</keyword>
<evidence type="ECO:0000313" key="5">
    <source>
        <dbReference type="EMBL" id="RRD88636.1"/>
    </source>
</evidence>
<evidence type="ECO:0000256" key="4">
    <source>
        <dbReference type="SAM" id="SignalP"/>
    </source>
</evidence>
<dbReference type="RefSeq" id="WP_124796470.1">
    <property type="nucleotide sequence ID" value="NZ_RQYC01000042.1"/>
</dbReference>
<gene>
    <name evidence="5" type="ORF">EII21_11185</name>
</gene>
<dbReference type="EMBL" id="RQYC01000042">
    <property type="protein sequence ID" value="RRD88636.1"/>
    <property type="molecule type" value="Genomic_DNA"/>
</dbReference>
<proteinExistence type="predicted"/>
<evidence type="ECO:0000256" key="3">
    <source>
        <dbReference type="ARBA" id="ARBA00023237"/>
    </source>
</evidence>